<sequence>QFPALFNRRGEQSKGKRRFAPSPRTSVKFATYNLCVLPGPSSLTPKGSAELQLMQAGLGKRQVSMPEDMDHKEMVKLLEDEFPKLRTLTGGWLFHKAT</sequence>
<protein>
    <submittedName>
        <fullName evidence="2">Uncharacterized protein</fullName>
    </submittedName>
</protein>
<accession>A0AAW2ACF6</accession>
<comment type="caution">
    <text evidence="2">The sequence shown here is derived from an EMBL/GenBank/DDBJ whole genome shotgun (WGS) entry which is preliminary data.</text>
</comment>
<gene>
    <name evidence="2" type="ORF">ABG768_024678</name>
</gene>
<feature type="non-terminal residue" evidence="2">
    <location>
        <position position="98"/>
    </location>
</feature>
<dbReference type="EMBL" id="JAWDJR010000007">
    <property type="protein sequence ID" value="KAK9971304.1"/>
    <property type="molecule type" value="Genomic_DNA"/>
</dbReference>
<dbReference type="AlphaFoldDB" id="A0AAW2ACF6"/>
<feature type="region of interest" description="Disordered" evidence="1">
    <location>
        <begin position="1"/>
        <end position="22"/>
    </location>
</feature>
<evidence type="ECO:0000256" key="1">
    <source>
        <dbReference type="SAM" id="MobiDB-lite"/>
    </source>
</evidence>
<dbReference type="Proteomes" id="UP001479290">
    <property type="component" value="Unassembled WGS sequence"/>
</dbReference>
<keyword evidence="3" id="KW-1185">Reference proteome</keyword>
<reference evidence="2 3" key="1">
    <citation type="submission" date="2024-05" db="EMBL/GenBank/DDBJ databases">
        <title>A high-quality chromosomal-level genome assembly of Topmouth culter (Culter alburnus).</title>
        <authorList>
            <person name="Zhao H."/>
        </authorList>
    </citation>
    <scope>NUCLEOTIDE SEQUENCE [LARGE SCALE GENOMIC DNA]</scope>
    <source>
        <strain evidence="2">CATC2023</strain>
        <tissue evidence="2">Muscle</tissue>
    </source>
</reference>
<name>A0AAW2ACF6_CULAL</name>
<evidence type="ECO:0000313" key="3">
    <source>
        <dbReference type="Proteomes" id="UP001479290"/>
    </source>
</evidence>
<feature type="non-terminal residue" evidence="2">
    <location>
        <position position="1"/>
    </location>
</feature>
<evidence type="ECO:0000313" key="2">
    <source>
        <dbReference type="EMBL" id="KAK9971304.1"/>
    </source>
</evidence>
<proteinExistence type="predicted"/>
<organism evidence="2 3">
    <name type="scientific">Culter alburnus</name>
    <name type="common">Topmouth culter</name>
    <dbReference type="NCBI Taxonomy" id="194366"/>
    <lineage>
        <taxon>Eukaryota</taxon>
        <taxon>Metazoa</taxon>
        <taxon>Chordata</taxon>
        <taxon>Craniata</taxon>
        <taxon>Vertebrata</taxon>
        <taxon>Euteleostomi</taxon>
        <taxon>Actinopterygii</taxon>
        <taxon>Neopterygii</taxon>
        <taxon>Teleostei</taxon>
        <taxon>Ostariophysi</taxon>
        <taxon>Cypriniformes</taxon>
        <taxon>Xenocyprididae</taxon>
        <taxon>Xenocypridinae</taxon>
        <taxon>Culter</taxon>
    </lineage>
</organism>